<dbReference type="RefSeq" id="WP_189002132.1">
    <property type="nucleotide sequence ID" value="NZ_BMOU01000008.1"/>
</dbReference>
<dbReference type="AlphaFoldDB" id="A0A830GT24"/>
<reference evidence="1" key="2">
    <citation type="submission" date="2020-09" db="EMBL/GenBank/DDBJ databases">
        <authorList>
            <person name="Sun Q."/>
            <person name="Ohkuma M."/>
        </authorList>
    </citation>
    <scope>NUCLEOTIDE SEQUENCE</scope>
    <source>
        <strain evidence="1">JCM 17820</strain>
    </source>
</reference>
<comment type="caution">
    <text evidence="1">The sequence shown here is derived from an EMBL/GenBank/DDBJ whole genome shotgun (WGS) entry which is preliminary data.</text>
</comment>
<keyword evidence="2" id="KW-1185">Reference proteome</keyword>
<gene>
    <name evidence="1" type="ORF">GCM10009030_39920</name>
</gene>
<evidence type="ECO:0000313" key="2">
    <source>
        <dbReference type="Proteomes" id="UP000605784"/>
    </source>
</evidence>
<sequence>MKVTLSRDLYHDPDGDCPILQMVGHKSPNEYLDEDELAQSDHEPCEGCFPNRVE</sequence>
<proteinExistence type="predicted"/>
<accession>A0A830GT24</accession>
<dbReference type="Proteomes" id="UP000605784">
    <property type="component" value="Unassembled WGS sequence"/>
</dbReference>
<organism evidence="1 2">
    <name type="scientific">Haloarcula pellucida</name>
    <dbReference type="NCBI Taxonomy" id="1427151"/>
    <lineage>
        <taxon>Archaea</taxon>
        <taxon>Methanobacteriati</taxon>
        <taxon>Methanobacteriota</taxon>
        <taxon>Stenosarchaea group</taxon>
        <taxon>Halobacteria</taxon>
        <taxon>Halobacteriales</taxon>
        <taxon>Haloarculaceae</taxon>
        <taxon>Haloarcula</taxon>
    </lineage>
</organism>
<protein>
    <submittedName>
        <fullName evidence="1">Uncharacterized protein</fullName>
    </submittedName>
</protein>
<evidence type="ECO:0000313" key="1">
    <source>
        <dbReference type="EMBL" id="GGO03831.1"/>
    </source>
</evidence>
<dbReference type="EMBL" id="BMOU01000008">
    <property type="protein sequence ID" value="GGO03831.1"/>
    <property type="molecule type" value="Genomic_DNA"/>
</dbReference>
<reference evidence="1" key="1">
    <citation type="journal article" date="2014" name="Int. J. Syst. Evol. Microbiol.">
        <title>Complete genome sequence of Corynebacterium casei LMG S-19264T (=DSM 44701T), isolated from a smear-ripened cheese.</title>
        <authorList>
            <consortium name="US DOE Joint Genome Institute (JGI-PGF)"/>
            <person name="Walter F."/>
            <person name="Albersmeier A."/>
            <person name="Kalinowski J."/>
            <person name="Ruckert C."/>
        </authorList>
    </citation>
    <scope>NUCLEOTIDE SEQUENCE</scope>
    <source>
        <strain evidence="1">JCM 17820</strain>
    </source>
</reference>
<name>A0A830GT24_9EURY</name>